<evidence type="ECO:0000313" key="7">
    <source>
        <dbReference type="EMBL" id="MDN3576816.1"/>
    </source>
</evidence>
<comment type="similarity">
    <text evidence="1 5">Belongs to the CoaE family.</text>
</comment>
<evidence type="ECO:0000256" key="2">
    <source>
        <dbReference type="ARBA" id="ARBA00022741"/>
    </source>
</evidence>
<name>A0ABT8B3V5_9NEIS</name>
<feature type="binding site" evidence="5">
    <location>
        <begin position="9"/>
        <end position="14"/>
    </location>
    <ligand>
        <name>ATP</name>
        <dbReference type="ChEBI" id="CHEBI:30616"/>
    </ligand>
</feature>
<keyword evidence="2 5" id="KW-0547">Nucleotide-binding</keyword>
<dbReference type="EMBL" id="JAUFPU010000007">
    <property type="protein sequence ID" value="MDN3576816.1"/>
    <property type="molecule type" value="Genomic_DNA"/>
</dbReference>
<dbReference type="InterPro" id="IPR001977">
    <property type="entry name" value="Depp_CoAkinase"/>
</dbReference>
<keyword evidence="5 7" id="KW-0418">Kinase</keyword>
<dbReference type="NCBIfam" id="TIGR00152">
    <property type="entry name" value="dephospho-CoA kinase"/>
    <property type="match status" value="1"/>
</dbReference>
<dbReference type="PANTHER" id="PTHR10695">
    <property type="entry name" value="DEPHOSPHO-COA KINASE-RELATED"/>
    <property type="match status" value="1"/>
</dbReference>
<dbReference type="CDD" id="cd02022">
    <property type="entry name" value="DPCK"/>
    <property type="match status" value="1"/>
</dbReference>
<comment type="catalytic activity">
    <reaction evidence="5">
        <text>3'-dephospho-CoA + ATP = ADP + CoA + H(+)</text>
        <dbReference type="Rhea" id="RHEA:18245"/>
        <dbReference type="ChEBI" id="CHEBI:15378"/>
        <dbReference type="ChEBI" id="CHEBI:30616"/>
        <dbReference type="ChEBI" id="CHEBI:57287"/>
        <dbReference type="ChEBI" id="CHEBI:57328"/>
        <dbReference type="ChEBI" id="CHEBI:456216"/>
        <dbReference type="EC" id="2.7.1.24"/>
    </reaction>
</comment>
<dbReference type="Pfam" id="PF01121">
    <property type="entry name" value="CoaE"/>
    <property type="match status" value="1"/>
</dbReference>
<evidence type="ECO:0000256" key="6">
    <source>
        <dbReference type="NCBIfam" id="TIGR00152"/>
    </source>
</evidence>
<organism evidence="7 8">
    <name type="scientific">Chitinimonas viridis</name>
    <dbReference type="NCBI Taxonomy" id="664880"/>
    <lineage>
        <taxon>Bacteria</taxon>
        <taxon>Pseudomonadati</taxon>
        <taxon>Pseudomonadota</taxon>
        <taxon>Betaproteobacteria</taxon>
        <taxon>Neisseriales</taxon>
        <taxon>Chitinibacteraceae</taxon>
        <taxon>Chitinimonas</taxon>
    </lineage>
</organism>
<keyword evidence="5 7" id="KW-0808">Transferase</keyword>
<dbReference type="Proteomes" id="UP001180081">
    <property type="component" value="Unassembled WGS sequence"/>
</dbReference>
<keyword evidence="5" id="KW-0963">Cytoplasm</keyword>
<keyword evidence="4 5" id="KW-0173">Coenzyme A biosynthesis</keyword>
<dbReference type="SUPFAM" id="SSF52540">
    <property type="entry name" value="P-loop containing nucleoside triphosphate hydrolases"/>
    <property type="match status" value="1"/>
</dbReference>
<evidence type="ECO:0000256" key="1">
    <source>
        <dbReference type="ARBA" id="ARBA00009018"/>
    </source>
</evidence>
<dbReference type="Gene3D" id="3.40.50.300">
    <property type="entry name" value="P-loop containing nucleotide triphosphate hydrolases"/>
    <property type="match status" value="1"/>
</dbReference>
<comment type="subcellular location">
    <subcellularLocation>
        <location evidence="5">Cytoplasm</location>
    </subcellularLocation>
</comment>
<evidence type="ECO:0000313" key="8">
    <source>
        <dbReference type="Proteomes" id="UP001180081"/>
    </source>
</evidence>
<dbReference type="GO" id="GO:0004140">
    <property type="term" value="F:dephospho-CoA kinase activity"/>
    <property type="evidence" value="ECO:0007669"/>
    <property type="project" value="UniProtKB-EC"/>
</dbReference>
<comment type="caution">
    <text evidence="7">The sequence shown here is derived from an EMBL/GenBank/DDBJ whole genome shotgun (WGS) entry which is preliminary data.</text>
</comment>
<evidence type="ECO:0000256" key="3">
    <source>
        <dbReference type="ARBA" id="ARBA00022840"/>
    </source>
</evidence>
<comment type="pathway">
    <text evidence="5">Cofactor biosynthesis; coenzyme A biosynthesis; CoA from (R)-pantothenate: step 5/5.</text>
</comment>
<comment type="function">
    <text evidence="5">Catalyzes the phosphorylation of the 3'-hydroxyl group of dephosphocoenzyme A to form coenzyme A.</text>
</comment>
<proteinExistence type="inferred from homology"/>
<dbReference type="RefSeq" id="WP_290332340.1">
    <property type="nucleotide sequence ID" value="NZ_JAUFPU010000007.1"/>
</dbReference>
<accession>A0ABT8B3V5</accession>
<keyword evidence="8" id="KW-1185">Reference proteome</keyword>
<evidence type="ECO:0000256" key="5">
    <source>
        <dbReference type="HAMAP-Rule" id="MF_00376"/>
    </source>
</evidence>
<dbReference type="EC" id="2.7.1.24" evidence="5 6"/>
<reference evidence="7" key="2">
    <citation type="submission" date="2023-06" db="EMBL/GenBank/DDBJ databases">
        <authorList>
            <person name="Lucena T."/>
            <person name="Sun Q."/>
        </authorList>
    </citation>
    <scope>NUCLEOTIDE SEQUENCE</scope>
    <source>
        <strain evidence="7">CECT 7703</strain>
    </source>
</reference>
<sequence>MIGLTGGIGSGKSVVARAFQVLGVPLVDTDEIAHRLSQPGQAGAACVAQLFGSDYLTPDGAIDRPRLRQAIFSDPQAKASLESAFHPLIRQTALADLADLPTTTPYCLLAVPLLFETGAYANTITRALVVDVPEALQISRVMQRSQLSEAEVRAIMAGQMSRSERLARADDVITNDGDLAQLADKVKVLHKKYLQAPESETDSA</sequence>
<dbReference type="PANTHER" id="PTHR10695:SF46">
    <property type="entry name" value="BIFUNCTIONAL COENZYME A SYNTHASE-RELATED"/>
    <property type="match status" value="1"/>
</dbReference>
<dbReference type="PROSITE" id="PS51219">
    <property type="entry name" value="DPCK"/>
    <property type="match status" value="1"/>
</dbReference>
<evidence type="ECO:0000256" key="4">
    <source>
        <dbReference type="ARBA" id="ARBA00022993"/>
    </source>
</evidence>
<protein>
    <recommendedName>
        <fullName evidence="5 6">Dephospho-CoA kinase</fullName>
        <ecNumber evidence="5 6">2.7.1.24</ecNumber>
    </recommendedName>
    <alternativeName>
        <fullName evidence="5">Dephosphocoenzyme A kinase</fullName>
    </alternativeName>
</protein>
<keyword evidence="3 5" id="KW-0067">ATP-binding</keyword>
<dbReference type="HAMAP" id="MF_00376">
    <property type="entry name" value="Dephospho_CoA_kinase"/>
    <property type="match status" value="1"/>
</dbReference>
<reference evidence="7" key="1">
    <citation type="journal article" date="2014" name="Int. J. Syst. Evol. Microbiol.">
        <title>Complete genome of a new Firmicutes species belonging to the dominant human colonic microbiota ('Ruminococcus bicirculans') reveals two chromosomes and a selective capacity to utilize plant glucans.</title>
        <authorList>
            <consortium name="NISC Comparative Sequencing Program"/>
            <person name="Wegmann U."/>
            <person name="Louis P."/>
            <person name="Goesmann A."/>
            <person name="Henrissat B."/>
            <person name="Duncan S.H."/>
            <person name="Flint H.J."/>
        </authorList>
    </citation>
    <scope>NUCLEOTIDE SEQUENCE</scope>
    <source>
        <strain evidence="7">CECT 7703</strain>
    </source>
</reference>
<dbReference type="InterPro" id="IPR027417">
    <property type="entry name" value="P-loop_NTPase"/>
</dbReference>
<gene>
    <name evidence="5 7" type="primary">coaE</name>
    <name evidence="7" type="ORF">QWZ03_08570</name>
</gene>